<dbReference type="PANTHER" id="PTHR28055">
    <property type="entry name" value="ALTERED INHERITANCE OF MITOCHONDRIA PROTEIN 41, MITOCHONDRIAL"/>
    <property type="match status" value="1"/>
</dbReference>
<dbReference type="EMBL" id="QFCR01000003">
    <property type="protein sequence ID" value="TNK90858.1"/>
    <property type="molecule type" value="Genomic_DNA"/>
</dbReference>
<sequence length="147" mass="16400">MSLNETLTNDLKTAMKAGKKDELTIIRMLKTNLMNEKIKFGHDLNDDEAAAVVNREIKQHLDSIEQFKAGAREDLVEQQEKEMKILKKYAPKQMEPEEVAKIVKETVKQLGATGKSDFGKVMGAVMGKIKGKADGNVVKKAVNDELK</sequence>
<dbReference type="InterPro" id="IPR003789">
    <property type="entry name" value="Asn/Gln_tRNA_amidoTrase-B-like"/>
</dbReference>
<protein>
    <submittedName>
        <fullName evidence="1">GatB/YqeY domain-containing protein</fullName>
    </submittedName>
</protein>
<evidence type="ECO:0000313" key="1">
    <source>
        <dbReference type="EMBL" id="TNK90858.1"/>
    </source>
</evidence>
<gene>
    <name evidence="1" type="ORF">DID87_01785</name>
</gene>
<dbReference type="Proteomes" id="UP000313312">
    <property type="component" value="Unassembled WGS sequence"/>
</dbReference>
<dbReference type="PANTHER" id="PTHR28055:SF1">
    <property type="entry name" value="ALTERED INHERITANCE OF MITOCHONDRIA PROTEIN 41, MITOCHONDRIAL"/>
    <property type="match status" value="1"/>
</dbReference>
<dbReference type="GO" id="GO:0016884">
    <property type="term" value="F:carbon-nitrogen ligase activity, with glutamine as amido-N-donor"/>
    <property type="evidence" value="ECO:0007669"/>
    <property type="project" value="InterPro"/>
</dbReference>
<dbReference type="InterPro" id="IPR019004">
    <property type="entry name" value="YqeY/Aim41"/>
</dbReference>
<reference evidence="1 2" key="1">
    <citation type="submission" date="2018-05" db="EMBL/GenBank/DDBJ databases">
        <title>Lactobacillus sanfranciscensis Ah4 draft denome sequence.</title>
        <authorList>
            <person name="Zhang G."/>
        </authorList>
    </citation>
    <scope>NUCLEOTIDE SEQUENCE [LARGE SCALE GENOMIC DNA]</scope>
    <source>
        <strain evidence="1 2">Ah4</strain>
    </source>
</reference>
<dbReference type="SUPFAM" id="SSF89095">
    <property type="entry name" value="GatB/YqeY motif"/>
    <property type="match status" value="1"/>
</dbReference>
<dbReference type="OMA" id="AMGAVMK"/>
<dbReference type="Pfam" id="PF09424">
    <property type="entry name" value="YqeY"/>
    <property type="match status" value="1"/>
</dbReference>
<dbReference type="Gene3D" id="1.10.10.410">
    <property type="match status" value="1"/>
</dbReference>
<dbReference type="AlphaFoldDB" id="A0A5C4TKN5"/>
<dbReference type="GeneID" id="93160664"/>
<dbReference type="Gene3D" id="1.10.1510.10">
    <property type="entry name" value="Uncharacterised protein YqeY/AIM41 PF09424, N-terminal domain"/>
    <property type="match status" value="1"/>
</dbReference>
<proteinExistence type="predicted"/>
<dbReference type="InterPro" id="IPR042184">
    <property type="entry name" value="YqeY/Aim41_N"/>
</dbReference>
<dbReference type="InterPro" id="IPR023168">
    <property type="entry name" value="GatB_Yqey_C_2"/>
</dbReference>
<accession>A0A5C4TKN5</accession>
<evidence type="ECO:0000313" key="2">
    <source>
        <dbReference type="Proteomes" id="UP000313312"/>
    </source>
</evidence>
<organism evidence="1 2">
    <name type="scientific">Fructilactobacillus sanfranciscensis</name>
    <name type="common">Lactobacillus sanfranciscensis</name>
    <dbReference type="NCBI Taxonomy" id="1625"/>
    <lineage>
        <taxon>Bacteria</taxon>
        <taxon>Bacillati</taxon>
        <taxon>Bacillota</taxon>
        <taxon>Bacilli</taxon>
        <taxon>Lactobacillales</taxon>
        <taxon>Lactobacillaceae</taxon>
        <taxon>Fructilactobacillus</taxon>
    </lineage>
</organism>
<name>A0A5C4TKN5_FRUSA</name>
<dbReference type="RefSeq" id="WP_014082052.1">
    <property type="nucleotide sequence ID" value="NZ_BAAAXT010000001.1"/>
</dbReference>
<comment type="caution">
    <text evidence="1">The sequence shown here is derived from an EMBL/GenBank/DDBJ whole genome shotgun (WGS) entry which is preliminary data.</text>
</comment>